<feature type="coiled-coil region" evidence="1">
    <location>
        <begin position="182"/>
        <end position="221"/>
    </location>
</feature>
<evidence type="ECO:0000256" key="2">
    <source>
        <dbReference type="SAM" id="MobiDB-lite"/>
    </source>
</evidence>
<dbReference type="AlphaFoldDB" id="A0A2I1HMJ3"/>
<gene>
    <name evidence="3" type="ORF">RhiirA4_483373</name>
</gene>
<feature type="region of interest" description="Disordered" evidence="2">
    <location>
        <begin position="123"/>
        <end position="169"/>
    </location>
</feature>
<protein>
    <submittedName>
        <fullName evidence="3">Uncharacterized protein</fullName>
    </submittedName>
</protein>
<evidence type="ECO:0000313" key="4">
    <source>
        <dbReference type="Proteomes" id="UP000234323"/>
    </source>
</evidence>
<organism evidence="3 4">
    <name type="scientific">Rhizophagus irregularis</name>
    <dbReference type="NCBI Taxonomy" id="588596"/>
    <lineage>
        <taxon>Eukaryota</taxon>
        <taxon>Fungi</taxon>
        <taxon>Fungi incertae sedis</taxon>
        <taxon>Mucoromycota</taxon>
        <taxon>Glomeromycotina</taxon>
        <taxon>Glomeromycetes</taxon>
        <taxon>Glomerales</taxon>
        <taxon>Glomeraceae</taxon>
        <taxon>Rhizophagus</taxon>
    </lineage>
</organism>
<sequence>MKRTGKLISCLIHFERNLHNKPFDKTTKNLIRQIPNMSSKEQVYDLLQQIRDTNDEGIEDWLSYYQQLYVIAPLNQYISKINPRKSGTNTNNAEAAHAIVNKEGKQLSLLSAISRILYSNNNLDTNDKLPSKKRKLSSSTSKTKSKKRQEDSASENEETALLPKTNNNELLKLDIEERKMTLREREIKVRAAEAEARLIEAKAEALELENQKKKYDNAKDK</sequence>
<reference evidence="3 4" key="1">
    <citation type="submission" date="2015-10" db="EMBL/GenBank/DDBJ databases">
        <title>Genome analyses suggest a sexual origin of heterokaryosis in a supposedly ancient asexual fungus.</title>
        <authorList>
            <person name="Ropars J."/>
            <person name="Sedzielewska K."/>
            <person name="Noel J."/>
            <person name="Charron P."/>
            <person name="Farinelli L."/>
            <person name="Marton T."/>
            <person name="Kruger M."/>
            <person name="Pelin A."/>
            <person name="Brachmann A."/>
            <person name="Corradi N."/>
        </authorList>
    </citation>
    <scope>NUCLEOTIDE SEQUENCE [LARGE SCALE GENOMIC DNA]</scope>
    <source>
        <strain evidence="3 4">A4</strain>
    </source>
</reference>
<dbReference type="VEuPathDB" id="FungiDB:FUN_014444"/>
<dbReference type="VEuPathDB" id="FungiDB:RhiirA1_487164"/>
<comment type="caution">
    <text evidence="3">The sequence shown here is derived from an EMBL/GenBank/DDBJ whole genome shotgun (WGS) entry which is preliminary data.</text>
</comment>
<keyword evidence="1" id="KW-0175">Coiled coil</keyword>
<proteinExistence type="predicted"/>
<evidence type="ECO:0000313" key="3">
    <source>
        <dbReference type="EMBL" id="PKY60081.1"/>
    </source>
</evidence>
<name>A0A2I1HMJ3_9GLOM</name>
<keyword evidence="4" id="KW-1185">Reference proteome</keyword>
<evidence type="ECO:0000256" key="1">
    <source>
        <dbReference type="SAM" id="Coils"/>
    </source>
</evidence>
<dbReference type="EMBL" id="LLXI01003954">
    <property type="protein sequence ID" value="PKY60081.1"/>
    <property type="molecule type" value="Genomic_DNA"/>
</dbReference>
<accession>A0A2I1HMJ3</accession>
<dbReference type="Proteomes" id="UP000234323">
    <property type="component" value="Unassembled WGS sequence"/>
</dbReference>